<reference evidence="2" key="1">
    <citation type="journal article" date="2017" name="Biotechnol. Biofuels">
        <title>Evaluation of environmental bacterial communities as a factor affecting the growth of duckweed Lemna minor.</title>
        <authorList>
            <person name="Ishizawa H."/>
            <person name="Kuroda M."/>
            <person name="Morikawa M."/>
            <person name="Ike M."/>
        </authorList>
    </citation>
    <scope>NUCLEOTIDE SEQUENCE [LARGE SCALE GENOMIC DNA]</scope>
    <source>
        <strain evidence="2">H3</strain>
    </source>
</reference>
<evidence type="ECO:0000313" key="1">
    <source>
        <dbReference type="EMBL" id="BBF86738.1"/>
    </source>
</evidence>
<reference evidence="1 2" key="2">
    <citation type="journal article" date="2017" name="Genome Announc.">
        <title>Draft genome sequence of Aquitalea magnusonii strain H3, a plant growth-promoting bacterium of duckweed Lemna minor.</title>
        <authorList>
            <person name="Ishizawa H."/>
            <person name="Kuroda M."/>
            <person name="Ike M."/>
        </authorList>
    </citation>
    <scope>NUCLEOTIDE SEQUENCE [LARGE SCALE GENOMIC DNA]</scope>
    <source>
        <strain evidence="1 2">H3</strain>
    </source>
</reference>
<dbReference type="InterPro" id="IPR038693">
    <property type="entry name" value="PaaB_sf"/>
</dbReference>
<gene>
    <name evidence="1" type="ORF">DLM_3141</name>
</gene>
<name>A0A3G9GFU7_9NEIS</name>
<evidence type="ECO:0000313" key="2">
    <source>
        <dbReference type="Proteomes" id="UP000198290"/>
    </source>
</evidence>
<dbReference type="Gene3D" id="3.10.20.520">
    <property type="entry name" value="Phenylacetic acid degradation B"/>
    <property type="match status" value="2"/>
</dbReference>
<dbReference type="AlphaFoldDB" id="A0A3G9GFU7"/>
<proteinExistence type="predicted"/>
<reference evidence="2" key="3">
    <citation type="journal article" date="2017" name="Plant Physiol. Biochem.">
        <title>Differential oxidative and antioxidative response of duckweed Lemna minor toward plant growth promoting/inhibiting bacteria.</title>
        <authorList>
            <person name="Ishizawa H."/>
            <person name="Kuroda M."/>
            <person name="Morikawa M."/>
            <person name="Ike M."/>
        </authorList>
    </citation>
    <scope>NUCLEOTIDE SEQUENCE [LARGE SCALE GENOMIC DNA]</scope>
    <source>
        <strain evidence="2">H3</strain>
    </source>
</reference>
<keyword evidence="2" id="KW-1185">Reference proteome</keyword>
<dbReference type="EMBL" id="AP018823">
    <property type="protein sequence ID" value="BBF86738.1"/>
    <property type="molecule type" value="Genomic_DNA"/>
</dbReference>
<accession>A0A3G9GFU7</accession>
<dbReference type="Pfam" id="PF06243">
    <property type="entry name" value="PaaB"/>
    <property type="match status" value="2"/>
</dbReference>
<organism evidence="1 2">
    <name type="scientific">Aquitalea magnusonii</name>
    <dbReference type="NCBI Taxonomy" id="332411"/>
    <lineage>
        <taxon>Bacteria</taxon>
        <taxon>Pseudomonadati</taxon>
        <taxon>Pseudomonadota</taxon>
        <taxon>Betaproteobacteria</taxon>
        <taxon>Neisseriales</taxon>
        <taxon>Chromobacteriaceae</taxon>
        <taxon>Aquitalea</taxon>
    </lineage>
</organism>
<dbReference type="KEGG" id="amah:DLM_3141"/>
<dbReference type="Proteomes" id="UP000198290">
    <property type="component" value="Chromosome"/>
</dbReference>
<dbReference type="InterPro" id="IPR009359">
    <property type="entry name" value="PaaB"/>
</dbReference>
<protein>
    <submittedName>
        <fullName evidence="1">Phenylacetate-CoA oxygenase, PaaH subunit</fullName>
    </submittedName>
</protein>
<dbReference type="RefSeq" id="WP_197715427.1">
    <property type="nucleotide sequence ID" value="NZ_AP018823.1"/>
</dbReference>
<sequence length="165" mass="18215">MTELHEQWPRYEVFIKSRNGLEHKHSSSLHATDGQHALLLARDVYTRRQEGNSLWVVAASDVSQNGAAPVAGTSETPRQFEVFLRLKPGLDHKHIGSVDACDAAAALRSAETAFGQYPAGSLWVLPSASVLTSEAEWSEPFFDAMADKTYRLPTFYQLPAAVNNM</sequence>